<dbReference type="PANTHER" id="PTHR30349">
    <property type="entry name" value="PHAGE INTEGRASE-RELATED"/>
    <property type="match status" value="1"/>
</dbReference>
<dbReference type="Gene3D" id="1.10.443.10">
    <property type="entry name" value="Intergrase catalytic core"/>
    <property type="match status" value="1"/>
</dbReference>
<evidence type="ECO:0000259" key="5">
    <source>
        <dbReference type="PROSITE" id="PS51898"/>
    </source>
</evidence>
<dbReference type="InterPro" id="IPR044068">
    <property type="entry name" value="CB"/>
</dbReference>
<evidence type="ECO:0000256" key="3">
    <source>
        <dbReference type="ARBA" id="ARBA00023172"/>
    </source>
</evidence>
<proteinExistence type="predicted"/>
<dbReference type="InterPro" id="IPR013762">
    <property type="entry name" value="Integrase-like_cat_sf"/>
</dbReference>
<reference evidence="7 8" key="1">
    <citation type="submission" date="2020-08" db="EMBL/GenBank/DDBJ databases">
        <title>Genomic Encyclopedia of Type Strains, Phase IV (KMG-IV): sequencing the most valuable type-strain genomes for metagenomic binning, comparative biology and taxonomic classification.</title>
        <authorList>
            <person name="Goeker M."/>
        </authorList>
    </citation>
    <scope>NUCLEOTIDE SEQUENCE [LARGE SCALE GENOMIC DNA]</scope>
    <source>
        <strain evidence="7 8">DSM 103733</strain>
    </source>
</reference>
<dbReference type="InterPro" id="IPR050090">
    <property type="entry name" value="Tyrosine_recombinase_XerCD"/>
</dbReference>
<evidence type="ECO:0000313" key="8">
    <source>
        <dbReference type="Proteomes" id="UP000538666"/>
    </source>
</evidence>
<keyword evidence="8" id="KW-1185">Reference proteome</keyword>
<dbReference type="PROSITE" id="PS51900">
    <property type="entry name" value="CB"/>
    <property type="match status" value="1"/>
</dbReference>
<comment type="caution">
    <text evidence="7">The sequence shown here is derived from an EMBL/GenBank/DDBJ whole genome shotgun (WGS) entry which is preliminary data.</text>
</comment>
<dbReference type="InterPro" id="IPR011010">
    <property type="entry name" value="DNA_brk_join_enz"/>
</dbReference>
<evidence type="ECO:0000256" key="4">
    <source>
        <dbReference type="PROSITE-ProRule" id="PRU01248"/>
    </source>
</evidence>
<dbReference type="PROSITE" id="PS51898">
    <property type="entry name" value="TYR_RECOMBINASE"/>
    <property type="match status" value="1"/>
</dbReference>
<organism evidence="7 8">
    <name type="scientific">Silvibacterium bohemicum</name>
    <dbReference type="NCBI Taxonomy" id="1577686"/>
    <lineage>
        <taxon>Bacteria</taxon>
        <taxon>Pseudomonadati</taxon>
        <taxon>Acidobacteriota</taxon>
        <taxon>Terriglobia</taxon>
        <taxon>Terriglobales</taxon>
        <taxon>Acidobacteriaceae</taxon>
        <taxon>Silvibacterium</taxon>
    </lineage>
</organism>
<dbReference type="Gene3D" id="1.10.150.130">
    <property type="match status" value="1"/>
</dbReference>
<dbReference type="Proteomes" id="UP000538666">
    <property type="component" value="Unassembled WGS sequence"/>
</dbReference>
<dbReference type="SUPFAM" id="SSF56349">
    <property type="entry name" value="DNA breaking-rejoining enzymes"/>
    <property type="match status" value="1"/>
</dbReference>
<evidence type="ECO:0000256" key="1">
    <source>
        <dbReference type="ARBA" id="ARBA00022908"/>
    </source>
</evidence>
<feature type="domain" description="Core-binding (CB)" evidence="6">
    <location>
        <begin position="103"/>
        <end position="184"/>
    </location>
</feature>
<dbReference type="EMBL" id="JACHEK010000005">
    <property type="protein sequence ID" value="MBB6144741.1"/>
    <property type="molecule type" value="Genomic_DNA"/>
</dbReference>
<dbReference type="GO" id="GO:0006310">
    <property type="term" value="P:DNA recombination"/>
    <property type="evidence" value="ECO:0007669"/>
    <property type="project" value="UniProtKB-KW"/>
</dbReference>
<dbReference type="InterPro" id="IPR002104">
    <property type="entry name" value="Integrase_catalytic"/>
</dbReference>
<gene>
    <name evidence="7" type="ORF">HNQ77_002697</name>
</gene>
<protein>
    <submittedName>
        <fullName evidence="7">Integrase</fullName>
    </submittedName>
</protein>
<name>A0A841K0K8_9BACT</name>
<keyword evidence="2 4" id="KW-0238">DNA-binding</keyword>
<evidence type="ECO:0000256" key="2">
    <source>
        <dbReference type="ARBA" id="ARBA00023125"/>
    </source>
</evidence>
<accession>A0A841K0K8</accession>
<dbReference type="RefSeq" id="WP_050059683.1">
    <property type="nucleotide sequence ID" value="NZ_JACHEK010000005.1"/>
</dbReference>
<dbReference type="GO" id="GO:0015074">
    <property type="term" value="P:DNA integration"/>
    <property type="evidence" value="ECO:0007669"/>
    <property type="project" value="UniProtKB-KW"/>
</dbReference>
<keyword evidence="3" id="KW-0233">DNA recombination</keyword>
<keyword evidence="1" id="KW-0229">DNA integration</keyword>
<dbReference type="InterPro" id="IPR010998">
    <property type="entry name" value="Integrase_recombinase_N"/>
</dbReference>
<dbReference type="Pfam" id="PF00589">
    <property type="entry name" value="Phage_integrase"/>
    <property type="match status" value="1"/>
</dbReference>
<dbReference type="GO" id="GO:0003677">
    <property type="term" value="F:DNA binding"/>
    <property type="evidence" value="ECO:0007669"/>
    <property type="project" value="UniProtKB-UniRule"/>
</dbReference>
<dbReference type="AlphaFoldDB" id="A0A841K0K8"/>
<evidence type="ECO:0000313" key="7">
    <source>
        <dbReference type="EMBL" id="MBB6144741.1"/>
    </source>
</evidence>
<dbReference type="CDD" id="cd00397">
    <property type="entry name" value="DNA_BRE_C"/>
    <property type="match status" value="1"/>
</dbReference>
<evidence type="ECO:0000259" key="6">
    <source>
        <dbReference type="PROSITE" id="PS51900"/>
    </source>
</evidence>
<feature type="domain" description="Tyr recombinase" evidence="5">
    <location>
        <begin position="203"/>
        <end position="397"/>
    </location>
</feature>
<sequence>MANRAVKLYRKVKTTQGWKRYPAVMAANGKVKPDIALVGDSEQKFPIGHYELRSFQGSKTVWTRVNGGPSEALAALRTAQRKAALRIEAEQTGIRVIEEEKRISLQSALKQFKEAAEARGSLEASEVYGRTIGDFITVTGKQYADQITSADVTQFQAAMRKRKLSDRTVSNRHGHLRSFLRFLKLDADAVKEIAGSKPRFEKTLPEVFEPDELSTFFGSLDEEYDQLLFDVLLTCGLREQEVMHLEWTDLNKVRGTLKVQSKPRWGFKVKDAEERELPVNADLMTRLFSYRENDLEARLVFGSKGGKVDVPDGHLLRRLKVLARDAGLNCGSCKGCVARRECEHWFLHKFRATFITTLLRNGLDLRTVMSLSGHTDLESVMRYLRPAEGKHVQDRINAIKWR</sequence>